<dbReference type="InterPro" id="IPR002885">
    <property type="entry name" value="PPR_rpt"/>
</dbReference>
<dbReference type="NCBIfam" id="TIGR00756">
    <property type="entry name" value="PPR"/>
    <property type="match status" value="4"/>
</dbReference>
<gene>
    <name evidence="3" type="ORF">SADUNF_Sadunf07G0075500</name>
</gene>
<dbReference type="GO" id="GO:0009451">
    <property type="term" value="P:RNA modification"/>
    <property type="evidence" value="ECO:0007669"/>
    <property type="project" value="InterPro"/>
</dbReference>
<evidence type="ECO:0000313" key="3">
    <source>
        <dbReference type="EMBL" id="KAF9678817.1"/>
    </source>
</evidence>
<feature type="repeat" description="PPR" evidence="2">
    <location>
        <begin position="241"/>
        <end position="276"/>
    </location>
</feature>
<sequence length="412" mass="45415">MDIPNPPYFSCHSDSCAHLLQTSLKSRDPIKGKSIHAQMLKLGLTFSVYLMNNLMNLYAKTGFLLDAHDLFNEMPVKTTFSWNTILSGYAKQGKLEKAHQVFDLIPVRDSVSWTTIIVGYNQMGRFEDAMKAFVDMVNDKVLPTQFTLTNVLASCAATGSRGVGTKAHSFVVKLGLHACVPVANSLLNMYAKTGDLEMAKVIFDRMKLRNTSSWNAMISLHMNCGRVDLALAQFELMSARDIVSWNSMIAGCNQHGFDNEALQFFSSMLKDTSLKPDKFSLASALSTCANLERLNFGKQIHGYIVRTMFDASGAVGNALISMYAKSGGVETARRIIEQSGISDLDVIAFTALLDGYVKLGDITPARQIFNSLKDPDVVAWTAMIVGYVQNGLNNDAVEESTFHKINFVNPLI</sequence>
<dbReference type="PROSITE" id="PS51375">
    <property type="entry name" value="PPR"/>
    <property type="match status" value="4"/>
</dbReference>
<dbReference type="GO" id="GO:0003723">
    <property type="term" value="F:RNA binding"/>
    <property type="evidence" value="ECO:0007669"/>
    <property type="project" value="InterPro"/>
</dbReference>
<dbReference type="Pfam" id="PF13041">
    <property type="entry name" value="PPR_2"/>
    <property type="match status" value="1"/>
</dbReference>
<feature type="repeat" description="PPR" evidence="2">
    <location>
        <begin position="345"/>
        <end position="379"/>
    </location>
</feature>
<keyword evidence="4" id="KW-1185">Reference proteome</keyword>
<evidence type="ECO:0000256" key="1">
    <source>
        <dbReference type="ARBA" id="ARBA00022737"/>
    </source>
</evidence>
<dbReference type="AlphaFoldDB" id="A0A835MTZ9"/>
<dbReference type="OrthoDB" id="185373at2759"/>
<accession>A0A835MTZ9</accession>
<dbReference type="FunFam" id="1.25.40.10:FF:000442">
    <property type="entry name" value="Pentatricopeptide repeat-containing protein At3g49710"/>
    <property type="match status" value="1"/>
</dbReference>
<dbReference type="PANTHER" id="PTHR47926">
    <property type="entry name" value="PENTATRICOPEPTIDE REPEAT-CONTAINING PROTEIN"/>
    <property type="match status" value="1"/>
</dbReference>
<protein>
    <recommendedName>
        <fullName evidence="5">Pentatricopeptide repeat-containing protein</fullName>
    </recommendedName>
</protein>
<dbReference type="PANTHER" id="PTHR47926:SF359">
    <property type="entry name" value="PENTACOTRIPEPTIDE-REPEAT REGION OF PRORP DOMAIN-CONTAINING PROTEIN"/>
    <property type="match status" value="1"/>
</dbReference>
<keyword evidence="1" id="KW-0677">Repeat</keyword>
<evidence type="ECO:0008006" key="5">
    <source>
        <dbReference type="Google" id="ProtNLM"/>
    </source>
</evidence>
<dbReference type="InterPro" id="IPR046960">
    <property type="entry name" value="PPR_At4g14850-like_plant"/>
</dbReference>
<name>A0A835MTZ9_9ROSI</name>
<dbReference type="InterPro" id="IPR011990">
    <property type="entry name" value="TPR-like_helical_dom_sf"/>
</dbReference>
<reference evidence="3 4" key="1">
    <citation type="submission" date="2020-10" db="EMBL/GenBank/DDBJ databases">
        <title>Plant Genome Project.</title>
        <authorList>
            <person name="Zhang R.-G."/>
        </authorList>
    </citation>
    <scope>NUCLEOTIDE SEQUENCE [LARGE SCALE GENOMIC DNA]</scope>
    <source>
        <strain evidence="3">FAFU-HL-1</strain>
        <tissue evidence="3">Leaf</tissue>
    </source>
</reference>
<evidence type="ECO:0000313" key="4">
    <source>
        <dbReference type="Proteomes" id="UP000657918"/>
    </source>
</evidence>
<comment type="caution">
    <text evidence="3">The sequence shown here is derived from an EMBL/GenBank/DDBJ whole genome shotgun (WGS) entry which is preliminary data.</text>
</comment>
<feature type="repeat" description="PPR" evidence="2">
    <location>
        <begin position="78"/>
        <end position="108"/>
    </location>
</feature>
<feature type="repeat" description="PPR" evidence="2">
    <location>
        <begin position="109"/>
        <end position="143"/>
    </location>
</feature>
<dbReference type="Pfam" id="PF01535">
    <property type="entry name" value="PPR"/>
    <property type="match status" value="8"/>
</dbReference>
<organism evidence="3 4">
    <name type="scientific">Salix dunnii</name>
    <dbReference type="NCBI Taxonomy" id="1413687"/>
    <lineage>
        <taxon>Eukaryota</taxon>
        <taxon>Viridiplantae</taxon>
        <taxon>Streptophyta</taxon>
        <taxon>Embryophyta</taxon>
        <taxon>Tracheophyta</taxon>
        <taxon>Spermatophyta</taxon>
        <taxon>Magnoliopsida</taxon>
        <taxon>eudicotyledons</taxon>
        <taxon>Gunneridae</taxon>
        <taxon>Pentapetalae</taxon>
        <taxon>rosids</taxon>
        <taxon>fabids</taxon>
        <taxon>Malpighiales</taxon>
        <taxon>Salicaceae</taxon>
        <taxon>Saliceae</taxon>
        <taxon>Salix</taxon>
    </lineage>
</organism>
<evidence type="ECO:0000256" key="2">
    <source>
        <dbReference type="PROSITE-ProRule" id="PRU00708"/>
    </source>
</evidence>
<dbReference type="EMBL" id="JADGMS010000007">
    <property type="protein sequence ID" value="KAF9678817.1"/>
    <property type="molecule type" value="Genomic_DNA"/>
</dbReference>
<dbReference type="Proteomes" id="UP000657918">
    <property type="component" value="Unassembled WGS sequence"/>
</dbReference>
<proteinExistence type="predicted"/>
<dbReference type="Gene3D" id="1.25.40.10">
    <property type="entry name" value="Tetratricopeptide repeat domain"/>
    <property type="match status" value="4"/>
</dbReference>